<dbReference type="SUPFAM" id="SSF52540">
    <property type="entry name" value="P-loop containing nucleoside triphosphate hydrolases"/>
    <property type="match status" value="1"/>
</dbReference>
<protein>
    <submittedName>
        <fullName evidence="3">Chloramphenicol phosphotransferase</fullName>
    </submittedName>
</protein>
<name>A0A6N7QYJ9_9BACI</name>
<reference evidence="3 4" key="1">
    <citation type="submission" date="2019-10" db="EMBL/GenBank/DDBJ databases">
        <title>Gracilibacillus salitolerans sp. nov., a moderate halophile isolated from a saline soil in northwest China.</title>
        <authorList>
            <person name="Gan L."/>
        </authorList>
    </citation>
    <scope>NUCLEOTIDE SEQUENCE [LARGE SCALE GENOMIC DNA]</scope>
    <source>
        <strain evidence="3 4">TP2-8</strain>
    </source>
</reference>
<organism evidence="3 4">
    <name type="scientific">Gracilibacillus thailandensis</name>
    <dbReference type="NCBI Taxonomy" id="563735"/>
    <lineage>
        <taxon>Bacteria</taxon>
        <taxon>Bacillati</taxon>
        <taxon>Bacillota</taxon>
        <taxon>Bacilli</taxon>
        <taxon>Bacillales</taxon>
        <taxon>Bacillaceae</taxon>
        <taxon>Gracilibacillus</taxon>
    </lineage>
</organism>
<feature type="active site" evidence="1">
    <location>
        <position position="42"/>
    </location>
</feature>
<dbReference type="PIRSF" id="PIRSF007531">
    <property type="entry name" value="CPT"/>
    <property type="match status" value="1"/>
</dbReference>
<feature type="binding site" evidence="2">
    <location>
        <begin position="15"/>
        <end position="22"/>
    </location>
    <ligand>
        <name>ATP</name>
        <dbReference type="ChEBI" id="CHEBI:30616"/>
    </ligand>
</feature>
<dbReference type="Pfam" id="PF07931">
    <property type="entry name" value="CPT"/>
    <property type="match status" value="1"/>
</dbReference>
<keyword evidence="3" id="KW-0808">Transferase</keyword>
<dbReference type="Proteomes" id="UP000435187">
    <property type="component" value="Unassembled WGS sequence"/>
</dbReference>
<gene>
    <name evidence="3" type="ORF">GH885_09445</name>
</gene>
<dbReference type="InterPro" id="IPR012853">
    <property type="entry name" value="CPT"/>
</dbReference>
<comment type="caution">
    <text evidence="3">The sequence shown here is derived from an EMBL/GenBank/DDBJ whole genome shotgun (WGS) entry which is preliminary data.</text>
</comment>
<accession>A0A6N7QYJ9</accession>
<evidence type="ECO:0000313" key="4">
    <source>
        <dbReference type="Proteomes" id="UP000435187"/>
    </source>
</evidence>
<evidence type="ECO:0000313" key="3">
    <source>
        <dbReference type="EMBL" id="MRI66574.1"/>
    </source>
</evidence>
<dbReference type="AlphaFoldDB" id="A0A6N7QYJ9"/>
<dbReference type="GO" id="GO:0005524">
    <property type="term" value="F:ATP binding"/>
    <property type="evidence" value="ECO:0007669"/>
    <property type="project" value="InterPro"/>
</dbReference>
<proteinExistence type="predicted"/>
<dbReference type="EMBL" id="WJEE01000017">
    <property type="protein sequence ID" value="MRI66574.1"/>
    <property type="molecule type" value="Genomic_DNA"/>
</dbReference>
<evidence type="ECO:0000256" key="2">
    <source>
        <dbReference type="PIRSR" id="PIRSR007531-2"/>
    </source>
</evidence>
<sequence length="208" mass="23536">MLNENEYGKIIILNGTPRSGKSSIALSIQNTFEGVWMNLGVDQFMQMTPDRFQPGIGLRPGGERPDLEPLVNTMYQAMYEAIAAFSRSGLNVVMDVGHHEGYSVPLGILHKCTKILEGFPVWFVGVRCPIDVVMERRIKTWNGDYNNDSTVPKPVALWQKFVHVPGIYDIEVDTSLHSSKECAQLIRRRLEDAQSAKAFEYIRKMMSQ</sequence>
<dbReference type="Gene3D" id="3.40.50.300">
    <property type="entry name" value="P-loop containing nucleotide triphosphate hydrolases"/>
    <property type="match status" value="1"/>
</dbReference>
<dbReference type="GO" id="GO:0016740">
    <property type="term" value="F:transferase activity"/>
    <property type="evidence" value="ECO:0007669"/>
    <property type="project" value="UniProtKB-KW"/>
</dbReference>
<keyword evidence="4" id="KW-1185">Reference proteome</keyword>
<dbReference type="InterPro" id="IPR027417">
    <property type="entry name" value="P-loop_NTPase"/>
</dbReference>
<dbReference type="RefSeq" id="WP_153835264.1">
    <property type="nucleotide sequence ID" value="NZ_JBHUMW010000029.1"/>
</dbReference>
<evidence type="ECO:0000256" key="1">
    <source>
        <dbReference type="PIRSR" id="PIRSR007531-1"/>
    </source>
</evidence>